<keyword evidence="6 12" id="KW-0297">G-protein coupled receptor</keyword>
<feature type="transmembrane region" description="Helical" evidence="13">
    <location>
        <begin position="54"/>
        <end position="75"/>
    </location>
</feature>
<dbReference type="GO" id="GO:0004930">
    <property type="term" value="F:G protein-coupled receptor activity"/>
    <property type="evidence" value="ECO:0007669"/>
    <property type="project" value="UniProtKB-KW"/>
</dbReference>
<keyword evidence="9 12" id="KW-0675">Receptor</keyword>
<dbReference type="PROSITE" id="PS50262">
    <property type="entry name" value="G_PROTEIN_RECEP_F1_2"/>
    <property type="match status" value="1"/>
</dbReference>
<dbReference type="Proteomes" id="UP000812440">
    <property type="component" value="Chromosome 8_10"/>
</dbReference>
<feature type="transmembrane region" description="Helical" evidence="13">
    <location>
        <begin position="91"/>
        <end position="112"/>
    </location>
</feature>
<evidence type="ECO:0000313" key="16">
    <source>
        <dbReference type="Proteomes" id="UP000812440"/>
    </source>
</evidence>
<dbReference type="PANTHER" id="PTHR24234:SF15">
    <property type="entry name" value="G PROTEIN-COUPLED RECEPTOR 65"/>
    <property type="match status" value="1"/>
</dbReference>
<comment type="caution">
    <text evidence="15">The sequence shown here is derived from an EMBL/GenBank/DDBJ whole genome shotgun (WGS) entry which is preliminary data.</text>
</comment>
<feature type="transmembrane region" description="Helical" evidence="13">
    <location>
        <begin position="21"/>
        <end position="42"/>
    </location>
</feature>
<evidence type="ECO:0000256" key="2">
    <source>
        <dbReference type="ARBA" id="ARBA00010663"/>
    </source>
</evidence>
<evidence type="ECO:0000256" key="8">
    <source>
        <dbReference type="ARBA" id="ARBA00023157"/>
    </source>
</evidence>
<keyword evidence="3" id="KW-1003">Cell membrane</keyword>
<evidence type="ECO:0000256" key="5">
    <source>
        <dbReference type="ARBA" id="ARBA00022989"/>
    </source>
</evidence>
<keyword evidence="11 12" id="KW-0807">Transducer</keyword>
<dbReference type="FunFam" id="1.20.1070.10:FF:000065">
    <property type="entry name" value="G-protein coupled receptor 4"/>
    <property type="match status" value="1"/>
</dbReference>
<evidence type="ECO:0000259" key="14">
    <source>
        <dbReference type="PROSITE" id="PS50262"/>
    </source>
</evidence>
<feature type="transmembrane region" description="Helical" evidence="13">
    <location>
        <begin position="223"/>
        <end position="248"/>
    </location>
</feature>
<dbReference type="PRINTS" id="PR00237">
    <property type="entry name" value="GPCRRHODOPSN"/>
</dbReference>
<accession>A0A8T2K3A2</accession>
<feature type="transmembrane region" description="Helical" evidence="13">
    <location>
        <begin position="133"/>
        <end position="153"/>
    </location>
</feature>
<evidence type="ECO:0000256" key="11">
    <source>
        <dbReference type="ARBA" id="ARBA00023224"/>
    </source>
</evidence>
<dbReference type="AlphaFoldDB" id="A0A8T2K3A2"/>
<dbReference type="SUPFAM" id="SSF81321">
    <property type="entry name" value="Family A G protein-coupled receptor-like"/>
    <property type="match status" value="1"/>
</dbReference>
<evidence type="ECO:0000256" key="9">
    <source>
        <dbReference type="ARBA" id="ARBA00023170"/>
    </source>
</evidence>
<evidence type="ECO:0000256" key="13">
    <source>
        <dbReference type="SAM" id="Phobius"/>
    </source>
</evidence>
<evidence type="ECO:0000256" key="10">
    <source>
        <dbReference type="ARBA" id="ARBA00023180"/>
    </source>
</evidence>
<dbReference type="PROSITE" id="PS00237">
    <property type="entry name" value="G_PROTEIN_RECEP_F1_1"/>
    <property type="match status" value="1"/>
</dbReference>
<dbReference type="InterPro" id="IPR000276">
    <property type="entry name" value="GPCR_Rhodpsn"/>
</dbReference>
<protein>
    <recommendedName>
        <fullName evidence="14">G-protein coupled receptors family 1 profile domain-containing protein</fullName>
    </recommendedName>
</protein>
<reference evidence="15" key="1">
    <citation type="thesis" date="2020" institute="ProQuest LLC" country="789 East Eisenhower Parkway, Ann Arbor, MI, USA">
        <title>Comparative Genomics and Chromosome Evolution.</title>
        <authorList>
            <person name="Mudd A.B."/>
        </authorList>
    </citation>
    <scope>NUCLEOTIDE SEQUENCE</scope>
    <source>
        <strain evidence="15">Female2</strain>
        <tissue evidence="15">Blood</tissue>
    </source>
</reference>
<dbReference type="EMBL" id="JAACNH010000003">
    <property type="protein sequence ID" value="KAG8449016.1"/>
    <property type="molecule type" value="Genomic_DNA"/>
</dbReference>
<dbReference type="InterPro" id="IPR005464">
    <property type="entry name" value="Psych_rcpt"/>
</dbReference>
<evidence type="ECO:0000256" key="6">
    <source>
        <dbReference type="ARBA" id="ARBA00023040"/>
    </source>
</evidence>
<feature type="domain" description="G-protein coupled receptors family 1 profile" evidence="14">
    <location>
        <begin position="33"/>
        <end position="281"/>
    </location>
</feature>
<name>A0A8T2K3A2_9PIPI</name>
<dbReference type="Gene3D" id="1.20.1070.10">
    <property type="entry name" value="Rhodopsin 7-helix transmembrane proteins"/>
    <property type="match status" value="1"/>
</dbReference>
<keyword evidence="16" id="KW-1185">Reference proteome</keyword>
<evidence type="ECO:0000256" key="3">
    <source>
        <dbReference type="ARBA" id="ARBA00022475"/>
    </source>
</evidence>
<evidence type="ECO:0000256" key="4">
    <source>
        <dbReference type="ARBA" id="ARBA00022692"/>
    </source>
</evidence>
<gene>
    <name evidence="15" type="ORF">GDO86_015905</name>
</gene>
<evidence type="ECO:0000313" key="15">
    <source>
        <dbReference type="EMBL" id="KAG8449016.1"/>
    </source>
</evidence>
<keyword evidence="5 13" id="KW-1133">Transmembrane helix</keyword>
<feature type="transmembrane region" description="Helical" evidence="13">
    <location>
        <begin position="260"/>
        <end position="284"/>
    </location>
</feature>
<sequence>MIDKAVNCSISHDSDQYLFPITYIIVIVISIPTNCISLWVSCLQIKKKNELGIYLFNLSFADLIYTLILPVWVYYSLSHNNWKLPEHMCSVVAFLLHTNLYSSAGFLTCISIDRYLAVVHPLKFSYLRTRKTAALVSFLVWLMQHLSNAIILAKVQLFNSSGDLTCYDVFPMENWKSDFSIINVCIGHFVPLFIMVLCYQRIFAAVKTNQATADKDKQKIKQLLLIIIVTFVISFSPYHVILLIRSIWEPGNCNFAQKMFLPYKLTLALTSINCIADPLLYCFVSEAGRADVKTIFQCCVQQRESSEKSLILMSTFTANNNQEKT</sequence>
<comment type="similarity">
    <text evidence="2 12">Belongs to the G-protein coupled receptor 1 family.</text>
</comment>
<dbReference type="PRINTS" id="PR01649">
    <property type="entry name" value="PSYCHOSINER"/>
</dbReference>
<dbReference type="InterPro" id="IPR017452">
    <property type="entry name" value="GPCR_Rhodpsn_7TM"/>
</dbReference>
<keyword evidence="7 13" id="KW-0472">Membrane</keyword>
<feature type="transmembrane region" description="Helical" evidence="13">
    <location>
        <begin position="181"/>
        <end position="202"/>
    </location>
</feature>
<dbReference type="OrthoDB" id="6021389at2759"/>
<keyword evidence="10" id="KW-0325">Glycoprotein</keyword>
<evidence type="ECO:0000256" key="12">
    <source>
        <dbReference type="RuleBase" id="RU000688"/>
    </source>
</evidence>
<evidence type="ECO:0000256" key="7">
    <source>
        <dbReference type="ARBA" id="ARBA00023136"/>
    </source>
</evidence>
<organism evidence="15 16">
    <name type="scientific">Hymenochirus boettgeri</name>
    <name type="common">Congo dwarf clawed frog</name>
    <dbReference type="NCBI Taxonomy" id="247094"/>
    <lineage>
        <taxon>Eukaryota</taxon>
        <taxon>Metazoa</taxon>
        <taxon>Chordata</taxon>
        <taxon>Craniata</taxon>
        <taxon>Vertebrata</taxon>
        <taxon>Euteleostomi</taxon>
        <taxon>Amphibia</taxon>
        <taxon>Batrachia</taxon>
        <taxon>Anura</taxon>
        <taxon>Pipoidea</taxon>
        <taxon>Pipidae</taxon>
        <taxon>Pipinae</taxon>
        <taxon>Hymenochirus</taxon>
    </lineage>
</organism>
<keyword evidence="8" id="KW-1015">Disulfide bond</keyword>
<dbReference type="PANTHER" id="PTHR24234">
    <property type="entry name" value="LYSOPHOSPHATIDIC ACID RECEPTOR 5/SPHINGOSYLPHOSPHORYLCHOLINE RECEPTOR"/>
    <property type="match status" value="1"/>
</dbReference>
<keyword evidence="4 12" id="KW-0812">Transmembrane</keyword>
<evidence type="ECO:0000256" key="1">
    <source>
        <dbReference type="ARBA" id="ARBA00004651"/>
    </source>
</evidence>
<dbReference type="Pfam" id="PF00001">
    <property type="entry name" value="7tm_1"/>
    <property type="match status" value="1"/>
</dbReference>
<proteinExistence type="inferred from homology"/>
<comment type="subcellular location">
    <subcellularLocation>
        <location evidence="1">Cell membrane</location>
        <topology evidence="1">Multi-pass membrane protein</topology>
    </subcellularLocation>
</comment>
<dbReference type="GO" id="GO:0005886">
    <property type="term" value="C:plasma membrane"/>
    <property type="evidence" value="ECO:0007669"/>
    <property type="project" value="UniProtKB-SubCell"/>
</dbReference>